<feature type="binding site" evidence="5">
    <location>
        <position position="42"/>
    </location>
    <ligand>
        <name>ATP</name>
        <dbReference type="ChEBI" id="CHEBI:30616"/>
    </ligand>
</feature>
<evidence type="ECO:0000313" key="7">
    <source>
        <dbReference type="Proteomes" id="UP001220010"/>
    </source>
</evidence>
<feature type="binding site" evidence="5">
    <location>
        <position position="20"/>
    </location>
    <ligand>
        <name>ATP</name>
        <dbReference type="ChEBI" id="CHEBI:30616"/>
    </ligand>
</feature>
<dbReference type="EMBL" id="JARFPK010000029">
    <property type="protein sequence ID" value="MDF0591167.1"/>
    <property type="molecule type" value="Genomic_DNA"/>
</dbReference>
<keyword evidence="7" id="KW-1185">Reference proteome</keyword>
<keyword evidence="2 5" id="KW-0547">Nucleotide-binding</keyword>
<evidence type="ECO:0000256" key="4">
    <source>
        <dbReference type="ARBA" id="ARBA00022993"/>
    </source>
</evidence>
<proteinExistence type="inferred from homology"/>
<evidence type="ECO:0000256" key="5">
    <source>
        <dbReference type="HAMAP-Rule" id="MF_02224"/>
    </source>
</evidence>
<dbReference type="Proteomes" id="UP001220010">
    <property type="component" value="Unassembled WGS sequence"/>
</dbReference>
<dbReference type="Gene3D" id="3.40.50.12640">
    <property type="entry name" value="Phosphopantoate/pantothenate synthetase"/>
    <property type="match status" value="1"/>
</dbReference>
<comment type="subunit">
    <text evidence="5">Homodimer.</text>
</comment>
<name>A0ABT5X904_9EURY</name>
<accession>A0ABT5X904</accession>
<dbReference type="GO" id="GO:0016874">
    <property type="term" value="F:ligase activity"/>
    <property type="evidence" value="ECO:0007669"/>
    <property type="project" value="UniProtKB-KW"/>
</dbReference>
<sequence>MPALSDVPPSHPRYASLMTREKVVEGVERGITGRNGLIAQGRGEAFDYLIGERTTAAAAEAERAAAAMLLLAERPVLSVNGNAAALVPGEMVSLAKRIGAPLEVNIFYRTEERVRRIADHLRSFGAEEVFGEEPDAAIPGLDHARAKATRGGIFDADVVFVPLEDGDRCEALVRMGKRVITVDLNPLSRTARTSTVTIVDNVVRALPNLISLVEEMAGWDGADLAGILEAYDNTAILRRSVEEVITHLARSFSPLDELSPP</sequence>
<dbReference type="Pfam" id="PF02006">
    <property type="entry name" value="PPS_PS"/>
    <property type="match status" value="1"/>
</dbReference>
<dbReference type="InterPro" id="IPR038138">
    <property type="entry name" value="PPS/PS_sf"/>
</dbReference>
<feature type="binding site" evidence="5">
    <location>
        <begin position="183"/>
        <end position="185"/>
    </location>
    <ligand>
        <name>ATP</name>
        <dbReference type="ChEBI" id="CHEBI:30616"/>
    </ligand>
</feature>
<dbReference type="PANTHER" id="PTHR40695">
    <property type="entry name" value="4-PHOSPHOPANTOATE--BETA-ALANINE LIGASE"/>
    <property type="match status" value="1"/>
</dbReference>
<keyword evidence="3 5" id="KW-0067">ATP-binding</keyword>
<protein>
    <recommendedName>
        <fullName evidence="5">4-phosphopantoate--beta-alanine ligase</fullName>
        <ecNumber evidence="5">6.3.2.36</ecNumber>
    </recommendedName>
    <alternativeName>
        <fullName evidence="5">Phosphopantothenate synthetase</fullName>
        <shortName evidence="5">PPS</shortName>
    </alternativeName>
</protein>
<dbReference type="InterPro" id="IPR002855">
    <property type="entry name" value="PPS/PS"/>
</dbReference>
<organism evidence="6 7">
    <name type="scientific">Candidatus Methanocrinis natronophilus</name>
    <dbReference type="NCBI Taxonomy" id="3033396"/>
    <lineage>
        <taxon>Archaea</taxon>
        <taxon>Methanobacteriati</taxon>
        <taxon>Methanobacteriota</taxon>
        <taxon>Stenosarchaea group</taxon>
        <taxon>Methanomicrobia</taxon>
        <taxon>Methanotrichales</taxon>
        <taxon>Methanotrichaceae</taxon>
        <taxon>Methanocrinis</taxon>
    </lineage>
</organism>
<dbReference type="HAMAP" id="MF_02224">
    <property type="entry name" value="PPS"/>
    <property type="match status" value="1"/>
</dbReference>
<dbReference type="EC" id="6.3.2.36" evidence="5"/>
<comment type="pathway">
    <text evidence="5">Cofactor biosynthesis; coenzyme A biosynthesis.</text>
</comment>
<comment type="catalytic activity">
    <reaction evidence="5">
        <text>(R)-4-phosphopantoate + beta-alanine + ATP = (R)-4'-phosphopantothenate + AMP + diphosphate + H(+)</text>
        <dbReference type="Rhea" id="RHEA:27930"/>
        <dbReference type="ChEBI" id="CHEBI:10986"/>
        <dbReference type="ChEBI" id="CHEBI:15378"/>
        <dbReference type="ChEBI" id="CHEBI:30616"/>
        <dbReference type="ChEBI" id="CHEBI:33019"/>
        <dbReference type="ChEBI" id="CHEBI:57966"/>
        <dbReference type="ChEBI" id="CHEBI:61294"/>
        <dbReference type="ChEBI" id="CHEBI:456215"/>
        <dbReference type="EC" id="6.3.2.36"/>
    </reaction>
</comment>
<gene>
    <name evidence="6" type="ORF">P0O15_08300</name>
</gene>
<dbReference type="PIRSF" id="PIRSF004853">
    <property type="entry name" value="UCP004853"/>
    <property type="match status" value="1"/>
</dbReference>
<evidence type="ECO:0000256" key="3">
    <source>
        <dbReference type="ARBA" id="ARBA00022840"/>
    </source>
</evidence>
<keyword evidence="1 5" id="KW-0436">Ligase</keyword>
<evidence type="ECO:0000256" key="1">
    <source>
        <dbReference type="ARBA" id="ARBA00022598"/>
    </source>
</evidence>
<feature type="binding site" evidence="5">
    <location>
        <begin position="201"/>
        <end position="202"/>
    </location>
    <ligand>
        <name>ATP</name>
        <dbReference type="ChEBI" id="CHEBI:30616"/>
    </ligand>
</feature>
<dbReference type="NCBIfam" id="NF010324">
    <property type="entry name" value="PRK13761.1"/>
    <property type="match status" value="1"/>
</dbReference>
<comment type="function">
    <text evidence="5">Catalyzes the condensation of (R)-4-phosphopantoate and beta-alanine to 4'-phosphopantothenate in the CoA biosynthesis pathway.</text>
</comment>
<dbReference type="PANTHER" id="PTHR40695:SF1">
    <property type="entry name" value="4-PHOSPHOPANTOATE--BETA-ALANINE LIGASE"/>
    <property type="match status" value="1"/>
</dbReference>
<evidence type="ECO:0000256" key="2">
    <source>
        <dbReference type="ARBA" id="ARBA00022741"/>
    </source>
</evidence>
<evidence type="ECO:0000313" key="6">
    <source>
        <dbReference type="EMBL" id="MDF0591167.1"/>
    </source>
</evidence>
<reference evidence="6 7" key="1">
    <citation type="submission" date="2023-03" db="EMBL/GenBank/DDBJ databases">
        <title>WGS of Methanotrichaceae archaeon Mx.</title>
        <authorList>
            <person name="Sorokin D.Y."/>
            <person name="Merkel A.Y."/>
        </authorList>
    </citation>
    <scope>NUCLEOTIDE SEQUENCE [LARGE SCALE GENOMIC DNA]</scope>
    <source>
        <strain evidence="6 7">Mx</strain>
    </source>
</reference>
<comment type="caution">
    <text evidence="6">The sequence shown here is derived from an EMBL/GenBank/DDBJ whole genome shotgun (WGS) entry which is preliminary data.</text>
</comment>
<keyword evidence="4 5" id="KW-0173">Coenzyme A biosynthesis</keyword>
<feature type="binding site" evidence="5">
    <location>
        <begin position="189"/>
        <end position="190"/>
    </location>
    <ligand>
        <name>ATP</name>
        <dbReference type="ChEBI" id="CHEBI:30616"/>
    </ligand>
</feature>
<comment type="similarity">
    <text evidence="5">Belongs to the archaeal phosphopantothenate synthetase family.</text>
</comment>
<dbReference type="NCBIfam" id="NF041123">
    <property type="entry name" value="phpantohe_syn_Arch"/>
    <property type="match status" value="1"/>
</dbReference>